<keyword evidence="1" id="KW-0732">Signal</keyword>
<organism evidence="2 3">
    <name type="scientific">Tabrizicola soli</name>
    <dbReference type="NCBI Taxonomy" id="2185115"/>
    <lineage>
        <taxon>Bacteria</taxon>
        <taxon>Pseudomonadati</taxon>
        <taxon>Pseudomonadota</taxon>
        <taxon>Alphaproteobacteria</taxon>
        <taxon>Rhodobacterales</taxon>
        <taxon>Paracoccaceae</taxon>
        <taxon>Tabrizicola</taxon>
    </lineage>
</organism>
<evidence type="ECO:0000256" key="1">
    <source>
        <dbReference type="SAM" id="SignalP"/>
    </source>
</evidence>
<evidence type="ECO:0000313" key="2">
    <source>
        <dbReference type="EMBL" id="MFC3085693.1"/>
    </source>
</evidence>
<keyword evidence="3" id="KW-1185">Reference proteome</keyword>
<gene>
    <name evidence="2" type="ORF">ACFOD6_06485</name>
</gene>
<dbReference type="InterPro" id="IPR010412">
    <property type="entry name" value="DUF1007"/>
</dbReference>
<evidence type="ECO:0000313" key="3">
    <source>
        <dbReference type="Proteomes" id="UP001595445"/>
    </source>
</evidence>
<feature type="chain" id="PRO_5045061730" evidence="1">
    <location>
        <begin position="19"/>
        <end position="215"/>
    </location>
</feature>
<feature type="signal peptide" evidence="1">
    <location>
        <begin position="1"/>
        <end position="18"/>
    </location>
</feature>
<dbReference type="Pfam" id="PF06226">
    <property type="entry name" value="DUF1007"/>
    <property type="match status" value="1"/>
</dbReference>
<name>A0ABV7DUB1_9RHOB</name>
<proteinExistence type="predicted"/>
<dbReference type="RefSeq" id="WP_197641953.1">
    <property type="nucleotide sequence ID" value="NZ_JAEACP010000002.1"/>
</dbReference>
<protein>
    <submittedName>
        <fullName evidence="2">DUF1007 family protein</fullName>
    </submittedName>
</protein>
<dbReference type="EMBL" id="JBHRSM010000011">
    <property type="protein sequence ID" value="MFC3085693.1"/>
    <property type="molecule type" value="Genomic_DNA"/>
</dbReference>
<comment type="caution">
    <text evidence="2">The sequence shown here is derived from an EMBL/GenBank/DDBJ whole genome shotgun (WGS) entry which is preliminary data.</text>
</comment>
<sequence>MRMIGVICGVLAAGPALAHPHVFIDATVEVILNERNEATGIRIGWTYDELYSLYIIGDLGLDPDWDGKLTPEEATRLSGFDMNWDQGFAGDTHAALAGAGLELSRPMEFSASYAGGKITSTHLRVFDAPVPLAGGELVIRAYDPGYYVAYAIPGSAVLTGGEGCSAGVVRPDPDAAQKALLAALAGYAPDEDPEAEFPEVGANFADVVRVTCAAG</sequence>
<accession>A0ABV7DUB1</accession>
<reference evidence="3" key="1">
    <citation type="journal article" date="2019" name="Int. J. Syst. Evol. Microbiol.">
        <title>The Global Catalogue of Microorganisms (GCM) 10K type strain sequencing project: providing services to taxonomists for standard genome sequencing and annotation.</title>
        <authorList>
            <consortium name="The Broad Institute Genomics Platform"/>
            <consortium name="The Broad Institute Genome Sequencing Center for Infectious Disease"/>
            <person name="Wu L."/>
            <person name="Ma J."/>
        </authorList>
    </citation>
    <scope>NUCLEOTIDE SEQUENCE [LARGE SCALE GENOMIC DNA]</scope>
    <source>
        <strain evidence="3">KCTC 62102</strain>
    </source>
</reference>
<dbReference type="Proteomes" id="UP001595445">
    <property type="component" value="Unassembled WGS sequence"/>
</dbReference>